<keyword evidence="8" id="KW-1185">Reference proteome</keyword>
<feature type="region of interest" description="Disordered" evidence="5">
    <location>
        <begin position="352"/>
        <end position="421"/>
    </location>
</feature>
<feature type="compositionally biased region" description="Low complexity" evidence="5">
    <location>
        <begin position="396"/>
        <end position="414"/>
    </location>
</feature>
<protein>
    <recommendedName>
        <fullName evidence="6">MYND-type domain-containing protein</fullName>
    </recommendedName>
</protein>
<evidence type="ECO:0000256" key="3">
    <source>
        <dbReference type="ARBA" id="ARBA00022833"/>
    </source>
</evidence>
<dbReference type="PROSITE" id="PS50865">
    <property type="entry name" value="ZF_MYND_2"/>
    <property type="match status" value="1"/>
</dbReference>
<keyword evidence="3" id="KW-0862">Zinc</keyword>
<evidence type="ECO:0000313" key="8">
    <source>
        <dbReference type="Proteomes" id="UP001244341"/>
    </source>
</evidence>
<dbReference type="EMBL" id="CP126220">
    <property type="protein sequence ID" value="WIA21457.1"/>
    <property type="molecule type" value="Genomic_DNA"/>
</dbReference>
<evidence type="ECO:0000313" key="7">
    <source>
        <dbReference type="EMBL" id="WIA21457.1"/>
    </source>
</evidence>
<dbReference type="InterPro" id="IPR002893">
    <property type="entry name" value="Znf_MYND"/>
</dbReference>
<keyword evidence="2 4" id="KW-0863">Zinc-finger</keyword>
<evidence type="ECO:0000256" key="4">
    <source>
        <dbReference type="PROSITE-ProRule" id="PRU00134"/>
    </source>
</evidence>
<evidence type="ECO:0000256" key="5">
    <source>
        <dbReference type="SAM" id="MobiDB-lite"/>
    </source>
</evidence>
<feature type="region of interest" description="Disordered" evidence="5">
    <location>
        <begin position="256"/>
        <end position="321"/>
    </location>
</feature>
<reference evidence="7 8" key="1">
    <citation type="submission" date="2023-05" db="EMBL/GenBank/DDBJ databases">
        <title>A 100% complete, gapless, phased diploid assembly of the Scenedesmus obliquus UTEX 3031 genome.</title>
        <authorList>
            <person name="Biondi T.C."/>
            <person name="Hanschen E.R."/>
            <person name="Kwon T."/>
            <person name="Eng W."/>
            <person name="Kruse C.P.S."/>
            <person name="Koehler S.I."/>
            <person name="Kunde Y."/>
            <person name="Gleasner C.D."/>
            <person name="You Mak K.T."/>
            <person name="Polle J."/>
            <person name="Hovde B.T."/>
            <person name="Starkenburg S.R."/>
        </authorList>
    </citation>
    <scope>NUCLEOTIDE SEQUENCE [LARGE SCALE GENOMIC DNA]</scope>
    <source>
        <strain evidence="7 8">DOE0152z</strain>
    </source>
</reference>
<evidence type="ECO:0000256" key="2">
    <source>
        <dbReference type="ARBA" id="ARBA00022771"/>
    </source>
</evidence>
<feature type="compositionally biased region" description="Basic and acidic residues" evidence="5">
    <location>
        <begin position="256"/>
        <end position="267"/>
    </location>
</feature>
<dbReference type="Pfam" id="PF01753">
    <property type="entry name" value="zf-MYND"/>
    <property type="match status" value="1"/>
</dbReference>
<dbReference type="Proteomes" id="UP001244341">
    <property type="component" value="Chromosome 13b"/>
</dbReference>
<dbReference type="SUPFAM" id="SSF144232">
    <property type="entry name" value="HIT/MYND zinc finger-like"/>
    <property type="match status" value="1"/>
</dbReference>
<organism evidence="7 8">
    <name type="scientific">Tetradesmus obliquus</name>
    <name type="common">Green alga</name>
    <name type="synonym">Acutodesmus obliquus</name>
    <dbReference type="NCBI Taxonomy" id="3088"/>
    <lineage>
        <taxon>Eukaryota</taxon>
        <taxon>Viridiplantae</taxon>
        <taxon>Chlorophyta</taxon>
        <taxon>core chlorophytes</taxon>
        <taxon>Chlorophyceae</taxon>
        <taxon>CS clade</taxon>
        <taxon>Sphaeropleales</taxon>
        <taxon>Scenedesmaceae</taxon>
        <taxon>Tetradesmus</taxon>
    </lineage>
</organism>
<keyword evidence="1" id="KW-0479">Metal-binding</keyword>
<sequence length="1049" mass="114893">MSSTEDLLERAERAFEQHLQPVYNRDEIISSSKLFAKLVQAVRGLAGKLPFDNLQDAGAVYEWWMLYYDQDFPSLPAPPSRSEQLDSEMRNRFAQEELREAAWLAAGQHGFAALAGIPELQQLVQRCCMQAVDESYGIVEMQSAMTDERFRTFLDGVPLLHLLVPQLRLCLLAEVAAGLLVPGHPLPPDTPEHGAALQYMLASAIHLMKHEGEVPLQAVVLLAALEQLQGLALVAVRQQDVQQALQAARAAAAAADEERQEKGEAASRSHRTSIAFSVEDSSEEGEDEGQQQQMQQQGQEQGQTSSTNQQQQQQQQQQQDPPNNSLLLLVQKLLDIIHLTRQFAELNAALNSSSSSSSSSSSGSVHVGISSNGSMAAADRSVSSNSDSEGDSPRNSSSSGGWFGSWQRQQQQQQNPEGASECAAAIKEGGQALRALDEMWRAAQMEPARKFVSQWLRETRQQQRLASDWWHDQEHGRAAWMQQQQSVAKGPAQDAAAAAGGVLSLQAWRDAFGWRRLLWGLLGRLKPTAQAWYVQYYGMCSHCPDHKLWAAVCGSLMRHLWVPPGADAVAWQLSGAHCPPRSAWPEQPGRMAQYARALNAAFKARAGSCEAADSDCFSSSHDAATMMSHQVLLSLSPLQHKLHPATEVTPLCPSSFMPAVNKLLQQQLGMAQLLHSALVRSGQPLMWHVWWHIGIRRYHWVQQQQQRQQQQQQQQDEEFAEDVEQAGARLGKAPQGTASKSSKARMKQRARKQQQQQQALDAAQQAGLAPLSAGQLAALYADPAARYYAAGFAARQTAAYGTGLRARAALRTPHMIASKVVSEKLQAARTFELLRELSWSSDGDELNSSLNVYEQLLAAQLQDADSTMRLGRPAFTPLFQPEGQVGPGNAALQDEGLLLAREGEAHQLMALGAVDCLVGPAAQQWWQRYQRLMMARCDACGEPLPEQQQQQQRRRGGSGGLASCATCGIPRYCSGACQTRDEPRHAALCGHLIEAQQRYSPTSSSSSSSTALRAVGAGAAAPRHHAWRVLQLLQPEPGPLGMACQAFAV</sequence>
<dbReference type="Gene3D" id="6.10.140.2220">
    <property type="match status" value="1"/>
</dbReference>
<dbReference type="PANTHER" id="PTHR10019">
    <property type="entry name" value="SNF5"/>
    <property type="match status" value="1"/>
</dbReference>
<name>A0ABY8UIW1_TETOB</name>
<feature type="compositionally biased region" description="Acidic residues" evidence="5">
    <location>
        <begin position="280"/>
        <end position="289"/>
    </location>
</feature>
<feature type="region of interest" description="Disordered" evidence="5">
    <location>
        <begin position="728"/>
        <end position="761"/>
    </location>
</feature>
<feature type="compositionally biased region" description="Basic residues" evidence="5">
    <location>
        <begin position="742"/>
        <end position="752"/>
    </location>
</feature>
<feature type="compositionally biased region" description="Low complexity" evidence="5">
    <location>
        <begin position="290"/>
        <end position="319"/>
    </location>
</feature>
<evidence type="ECO:0000259" key="6">
    <source>
        <dbReference type="PROSITE" id="PS50865"/>
    </source>
</evidence>
<feature type="domain" description="MYND-type" evidence="6">
    <location>
        <begin position="937"/>
        <end position="989"/>
    </location>
</feature>
<evidence type="ECO:0000256" key="1">
    <source>
        <dbReference type="ARBA" id="ARBA00022723"/>
    </source>
</evidence>
<proteinExistence type="predicted"/>
<feature type="compositionally biased region" description="Low complexity" evidence="5">
    <location>
        <begin position="352"/>
        <end position="387"/>
    </location>
</feature>
<accession>A0ABY8UIW1</accession>
<gene>
    <name evidence="7" type="ORF">OEZ85_000664</name>
</gene>